<dbReference type="FunFam" id="3.30.160.60:FF:001732">
    <property type="entry name" value="Zgc:162936"/>
    <property type="match status" value="1"/>
</dbReference>
<keyword evidence="3 5" id="KW-0863">Zinc-finger</keyword>
<dbReference type="GO" id="GO:0000981">
    <property type="term" value="F:DNA-binding transcription factor activity, RNA polymerase II-specific"/>
    <property type="evidence" value="ECO:0007669"/>
    <property type="project" value="TreeGrafter"/>
</dbReference>
<keyword evidence="8" id="KW-1185">Reference proteome</keyword>
<evidence type="ECO:0000256" key="6">
    <source>
        <dbReference type="SAM" id="MobiDB-lite"/>
    </source>
</evidence>
<dbReference type="GO" id="GO:0045893">
    <property type="term" value="P:positive regulation of DNA-templated transcription"/>
    <property type="evidence" value="ECO:0007669"/>
    <property type="project" value="UniProtKB-ARBA"/>
</dbReference>
<feature type="domain" description="C2H2-type" evidence="7">
    <location>
        <begin position="450"/>
        <end position="473"/>
    </location>
</feature>
<dbReference type="Pfam" id="PF00096">
    <property type="entry name" value="zf-C2H2"/>
    <property type="match status" value="2"/>
</dbReference>
<evidence type="ECO:0000256" key="5">
    <source>
        <dbReference type="PROSITE-ProRule" id="PRU00042"/>
    </source>
</evidence>
<keyword evidence="4" id="KW-0862">Zinc</keyword>
<evidence type="ECO:0000256" key="3">
    <source>
        <dbReference type="ARBA" id="ARBA00022771"/>
    </source>
</evidence>
<feature type="region of interest" description="Disordered" evidence="6">
    <location>
        <begin position="242"/>
        <end position="272"/>
    </location>
</feature>
<dbReference type="InterPro" id="IPR013087">
    <property type="entry name" value="Znf_C2H2_type"/>
</dbReference>
<evidence type="ECO:0000313" key="9">
    <source>
        <dbReference type="WBParaSite" id="SPAL_0001464000.1"/>
    </source>
</evidence>
<dbReference type="GO" id="GO:0005694">
    <property type="term" value="C:chromosome"/>
    <property type="evidence" value="ECO:0007669"/>
    <property type="project" value="UniProtKB-ARBA"/>
</dbReference>
<dbReference type="WBParaSite" id="SPAL_0001464000.1">
    <property type="protein sequence ID" value="SPAL_0001464000.1"/>
    <property type="gene ID" value="SPAL_0001464000"/>
</dbReference>
<dbReference type="FunFam" id="3.30.160.60:FF:000125">
    <property type="entry name" value="Putative zinc finger protein 143"/>
    <property type="match status" value="1"/>
</dbReference>
<dbReference type="AlphaFoldDB" id="A0A0N5C9R1"/>
<dbReference type="GO" id="GO:0008270">
    <property type="term" value="F:zinc ion binding"/>
    <property type="evidence" value="ECO:0007669"/>
    <property type="project" value="UniProtKB-KW"/>
</dbReference>
<dbReference type="PANTHER" id="PTHR23235:SF120">
    <property type="entry name" value="KRUPPEL-LIKE FACTOR 15"/>
    <property type="match status" value="1"/>
</dbReference>
<dbReference type="SMART" id="SM00355">
    <property type="entry name" value="ZnF_C2H2"/>
    <property type="match status" value="2"/>
</dbReference>
<feature type="region of interest" description="Disordered" evidence="6">
    <location>
        <begin position="205"/>
        <end position="230"/>
    </location>
</feature>
<evidence type="ECO:0000256" key="4">
    <source>
        <dbReference type="ARBA" id="ARBA00022833"/>
    </source>
</evidence>
<proteinExistence type="predicted"/>
<feature type="compositionally biased region" description="Polar residues" evidence="6">
    <location>
        <begin position="205"/>
        <end position="223"/>
    </location>
</feature>
<dbReference type="PROSITE" id="PS50157">
    <property type="entry name" value="ZINC_FINGER_C2H2_2"/>
    <property type="match status" value="2"/>
</dbReference>
<feature type="compositionally biased region" description="Polar residues" evidence="6">
    <location>
        <begin position="148"/>
        <end position="161"/>
    </location>
</feature>
<dbReference type="GO" id="GO:0000978">
    <property type="term" value="F:RNA polymerase II cis-regulatory region sequence-specific DNA binding"/>
    <property type="evidence" value="ECO:0007669"/>
    <property type="project" value="TreeGrafter"/>
</dbReference>
<dbReference type="SUPFAM" id="SSF57667">
    <property type="entry name" value="beta-beta-alpha zinc fingers"/>
    <property type="match status" value="1"/>
</dbReference>
<dbReference type="PANTHER" id="PTHR23235">
    <property type="entry name" value="KRUEPPEL-LIKE TRANSCRIPTION FACTOR"/>
    <property type="match status" value="1"/>
</dbReference>
<evidence type="ECO:0000256" key="2">
    <source>
        <dbReference type="ARBA" id="ARBA00022737"/>
    </source>
</evidence>
<protein>
    <submittedName>
        <fullName evidence="9">Zinc finger protein</fullName>
    </submittedName>
</protein>
<sequence>MEEKIIVNTVLHFLQKYKTMNDIENIIYDGFSTNIVNEAIEQLNLLLTENKMNNDIENLSLLELYNKLINYCTENNILVPKFVIDDIESVPKNLFAKLTCESKLDAITDEIRCLRKTMEEIRQRSQQGDKRVSPRRKKRRLSAELRSQKNGTSLADDCSSSSGDLQHSAHNSFCSSSSSSTSLIGSVSSPPRCLTNDIGTGNQNLSAYLSNHSTPSSTTIPSKDSSRRTGGKLANCVQRLTDRLGSQKESVSPNDIETSDSPSSEIDNGIPSSPATTGILFENFLNQGIPLYTALNPNFFTKKIHPQIGNPFSIDPSLTSTPTGPNMEYLSLLISNAARNLTSQNKQFPITVPTTTVNDDLISSSQKLNINEKESSIKMEIDSCETEKLWSDINPSLSNGNIIDFGGNQEETKSDSDKPFVCEQENCNKRFANKFLLKKHQFIHTGLRPHACPYCQKRFNRKDNLLRHKKTHTQAGMSIDESKRCGFLINNETAGDLVC</sequence>
<feature type="compositionally biased region" description="Polar residues" evidence="6">
    <location>
        <begin position="247"/>
        <end position="272"/>
    </location>
</feature>
<organism evidence="8 9">
    <name type="scientific">Strongyloides papillosus</name>
    <name type="common">Intestinal threadworm</name>
    <dbReference type="NCBI Taxonomy" id="174720"/>
    <lineage>
        <taxon>Eukaryota</taxon>
        <taxon>Metazoa</taxon>
        <taxon>Ecdysozoa</taxon>
        <taxon>Nematoda</taxon>
        <taxon>Chromadorea</taxon>
        <taxon>Rhabditida</taxon>
        <taxon>Tylenchina</taxon>
        <taxon>Panagrolaimomorpha</taxon>
        <taxon>Strongyloidoidea</taxon>
        <taxon>Strongyloididae</taxon>
        <taxon>Strongyloides</taxon>
    </lineage>
</organism>
<keyword evidence="1" id="KW-0479">Metal-binding</keyword>
<name>A0A0N5C9R1_STREA</name>
<accession>A0A0N5C9R1</accession>
<dbReference type="PROSITE" id="PS00028">
    <property type="entry name" value="ZINC_FINGER_C2H2_1"/>
    <property type="match status" value="2"/>
</dbReference>
<dbReference type="Gene3D" id="3.30.160.60">
    <property type="entry name" value="Classic Zinc Finger"/>
    <property type="match status" value="2"/>
</dbReference>
<dbReference type="Proteomes" id="UP000046392">
    <property type="component" value="Unplaced"/>
</dbReference>
<evidence type="ECO:0000256" key="1">
    <source>
        <dbReference type="ARBA" id="ARBA00022723"/>
    </source>
</evidence>
<evidence type="ECO:0000259" key="7">
    <source>
        <dbReference type="PROSITE" id="PS50157"/>
    </source>
</evidence>
<dbReference type="InterPro" id="IPR036236">
    <property type="entry name" value="Znf_C2H2_sf"/>
</dbReference>
<feature type="compositionally biased region" description="Basic and acidic residues" evidence="6">
    <location>
        <begin position="122"/>
        <end position="132"/>
    </location>
</feature>
<feature type="region of interest" description="Disordered" evidence="6">
    <location>
        <begin position="122"/>
        <end position="161"/>
    </location>
</feature>
<evidence type="ECO:0000313" key="8">
    <source>
        <dbReference type="Proteomes" id="UP000046392"/>
    </source>
</evidence>
<keyword evidence="2" id="KW-0677">Repeat</keyword>
<dbReference type="STRING" id="174720.A0A0N5C9R1"/>
<feature type="domain" description="C2H2-type" evidence="7">
    <location>
        <begin position="420"/>
        <end position="449"/>
    </location>
</feature>
<reference evidence="9" key="1">
    <citation type="submission" date="2017-02" db="UniProtKB">
        <authorList>
            <consortium name="WormBaseParasite"/>
        </authorList>
    </citation>
    <scope>IDENTIFICATION</scope>
</reference>